<name>A0A0F9XBK2_TRIHA</name>
<dbReference type="AlphaFoldDB" id="A0A0F9XBK2"/>
<dbReference type="EMBL" id="JOKZ01000172">
    <property type="protein sequence ID" value="KKP01925.1"/>
    <property type="molecule type" value="Genomic_DNA"/>
</dbReference>
<reference evidence="2" key="1">
    <citation type="journal article" date="2015" name="Genome Announc.">
        <title>Draft whole-genome sequence of the biocontrol agent Trichoderma harzianum T6776.</title>
        <authorList>
            <person name="Baroncelli R."/>
            <person name="Piaggeschi G."/>
            <person name="Fiorini L."/>
            <person name="Bertolini E."/>
            <person name="Zapparata A."/>
            <person name="Pe M.E."/>
            <person name="Sarrocco S."/>
            <person name="Vannacci G."/>
        </authorList>
    </citation>
    <scope>NUCLEOTIDE SEQUENCE [LARGE SCALE GENOMIC DNA]</scope>
    <source>
        <strain evidence="2">T6776</strain>
    </source>
</reference>
<evidence type="ECO:0000313" key="2">
    <source>
        <dbReference type="Proteomes" id="UP000034112"/>
    </source>
</evidence>
<evidence type="ECO:0000313" key="1">
    <source>
        <dbReference type="EMBL" id="KKP01925.1"/>
    </source>
</evidence>
<dbReference type="Proteomes" id="UP000034112">
    <property type="component" value="Unassembled WGS sequence"/>
</dbReference>
<dbReference type="PANTHER" id="PTHR45588:SF1">
    <property type="entry name" value="WW DOMAIN-CONTAINING PROTEIN"/>
    <property type="match status" value="1"/>
</dbReference>
<gene>
    <name evidence="1" type="ORF">THAR02_05953</name>
</gene>
<organism evidence="1 2">
    <name type="scientific">Trichoderma harzianum</name>
    <name type="common">Hypocrea lixii</name>
    <dbReference type="NCBI Taxonomy" id="5544"/>
    <lineage>
        <taxon>Eukaryota</taxon>
        <taxon>Fungi</taxon>
        <taxon>Dikarya</taxon>
        <taxon>Ascomycota</taxon>
        <taxon>Pezizomycotina</taxon>
        <taxon>Sordariomycetes</taxon>
        <taxon>Hypocreomycetidae</taxon>
        <taxon>Hypocreales</taxon>
        <taxon>Hypocreaceae</taxon>
        <taxon>Trichoderma</taxon>
    </lineage>
</organism>
<comment type="caution">
    <text evidence="1">The sequence shown here is derived from an EMBL/GenBank/DDBJ whole genome shotgun (WGS) entry which is preliminary data.</text>
</comment>
<dbReference type="OrthoDB" id="414774at2759"/>
<proteinExistence type="predicted"/>
<sequence length="103" mass="11675">MALEATYSASRQALKLMRNASPAEQALIRAIVAQYPQSTPTDDYSIWNRAYADAMETAYKQFSEDLDIVVLYADALMNLTPWAMWDPYSGKPRPKARTLMHVT</sequence>
<protein>
    <submittedName>
        <fullName evidence="1">Uncharacterized protein</fullName>
    </submittedName>
</protein>
<accession>A0A0F9XBK2</accession>
<dbReference type="PANTHER" id="PTHR45588">
    <property type="entry name" value="TPR DOMAIN-CONTAINING PROTEIN"/>
    <property type="match status" value="1"/>
</dbReference>